<keyword evidence="3" id="KW-1185">Reference proteome</keyword>
<sequence>MYRKKPLIYMKIELFLLLFGDYYSIYGLGVEKLIELTIKQKPFMKIYLQIIVTIASVTIVSKNSGLIKLN</sequence>
<evidence type="ECO:0000313" key="3">
    <source>
        <dbReference type="Proteomes" id="UP000034681"/>
    </source>
</evidence>
<organism evidence="2 3">
    <name type="scientific">Prochlorothrix hollandica PCC 9006 = CALU 1027</name>
    <dbReference type="NCBI Taxonomy" id="317619"/>
    <lineage>
        <taxon>Bacteria</taxon>
        <taxon>Bacillati</taxon>
        <taxon>Cyanobacteriota</taxon>
        <taxon>Cyanophyceae</taxon>
        <taxon>Prochlorotrichales</taxon>
        <taxon>Prochlorotrichaceae</taxon>
        <taxon>Prochlorothrix</taxon>
    </lineage>
</organism>
<dbReference type="Proteomes" id="UP000034681">
    <property type="component" value="Unassembled WGS sequence"/>
</dbReference>
<evidence type="ECO:0000313" key="2">
    <source>
        <dbReference type="EMBL" id="KKJ01571.1"/>
    </source>
</evidence>
<gene>
    <name evidence="2" type="ORF">PROH_04570</name>
</gene>
<proteinExistence type="predicted"/>
<dbReference type="AlphaFoldDB" id="A0A0M2PYQ8"/>
<reference evidence="2" key="1">
    <citation type="submission" date="2012-04" db="EMBL/GenBank/DDBJ databases">
        <authorList>
            <person name="Borisov I.G."/>
            <person name="Ivanikova N.V."/>
            <person name="Pinevich A.V."/>
        </authorList>
    </citation>
    <scope>NUCLEOTIDE SEQUENCE</scope>
    <source>
        <strain evidence="2">CALU 1027</strain>
    </source>
</reference>
<protein>
    <submittedName>
        <fullName evidence="2">Uncharacterized protein</fullName>
    </submittedName>
</protein>
<evidence type="ECO:0000256" key="1">
    <source>
        <dbReference type="SAM" id="Phobius"/>
    </source>
</evidence>
<keyword evidence="1" id="KW-0812">Transmembrane</keyword>
<name>A0A0M2PYQ8_PROHO</name>
<keyword evidence="1" id="KW-0472">Membrane</keyword>
<dbReference type="EMBL" id="AJTX02000002">
    <property type="protein sequence ID" value="KKJ01571.1"/>
    <property type="molecule type" value="Genomic_DNA"/>
</dbReference>
<keyword evidence="1" id="KW-1133">Transmembrane helix</keyword>
<comment type="caution">
    <text evidence="2">The sequence shown here is derived from an EMBL/GenBank/DDBJ whole genome shotgun (WGS) entry which is preliminary data.</text>
</comment>
<accession>A0A0M2PYQ8</accession>
<feature type="transmembrane region" description="Helical" evidence="1">
    <location>
        <begin position="46"/>
        <end position="67"/>
    </location>
</feature>
<feature type="transmembrane region" description="Helical" evidence="1">
    <location>
        <begin position="7"/>
        <end position="26"/>
    </location>
</feature>